<evidence type="ECO:0000259" key="5">
    <source>
        <dbReference type="PROSITE" id="PS50927"/>
    </source>
</evidence>
<proteinExistence type="predicted"/>
<reference evidence="6 7" key="1">
    <citation type="submission" date="2019-01" db="EMBL/GenBank/DDBJ databases">
        <title>Sequencing of cultivated peanut Arachis hypogaea provides insights into genome evolution and oil improvement.</title>
        <authorList>
            <person name="Chen X."/>
        </authorList>
    </citation>
    <scope>NUCLEOTIDE SEQUENCE [LARGE SCALE GENOMIC DNA]</scope>
    <source>
        <strain evidence="7">cv. Fuhuasheng</strain>
        <tissue evidence="6">Leaves</tissue>
    </source>
</reference>
<protein>
    <recommendedName>
        <fullName evidence="5">Bulb-type lectin domain-containing protein</fullName>
    </recommendedName>
</protein>
<name>A0A445A272_ARAHY</name>
<dbReference type="AlphaFoldDB" id="A0A445A272"/>
<evidence type="ECO:0000256" key="1">
    <source>
        <dbReference type="ARBA" id="ARBA00022729"/>
    </source>
</evidence>
<gene>
    <name evidence="6" type="ORF">Ahy_B03g065646</name>
</gene>
<feature type="chain" id="PRO_5018973891" description="Bulb-type lectin domain-containing protein" evidence="4">
    <location>
        <begin position="23"/>
        <end position="298"/>
    </location>
</feature>
<dbReference type="InterPro" id="IPR000858">
    <property type="entry name" value="S_locus_glycoprot_dom"/>
</dbReference>
<evidence type="ECO:0000313" key="7">
    <source>
        <dbReference type="Proteomes" id="UP000289738"/>
    </source>
</evidence>
<dbReference type="PROSITE" id="PS50927">
    <property type="entry name" value="BULB_LECTIN"/>
    <property type="match status" value="1"/>
</dbReference>
<dbReference type="Pfam" id="PF00954">
    <property type="entry name" value="S_locus_glycop"/>
    <property type="match status" value="1"/>
</dbReference>
<keyword evidence="2" id="KW-1015">Disulfide bond</keyword>
<dbReference type="Proteomes" id="UP000289738">
    <property type="component" value="Chromosome B03"/>
</dbReference>
<dbReference type="PANTHER" id="PTHR47976:SF27">
    <property type="entry name" value="RECEPTOR-LIKE SERINE_THREONINE-PROTEIN KINASE"/>
    <property type="match status" value="1"/>
</dbReference>
<keyword evidence="7" id="KW-1185">Reference proteome</keyword>
<feature type="signal peptide" evidence="4">
    <location>
        <begin position="1"/>
        <end position="22"/>
    </location>
</feature>
<dbReference type="PANTHER" id="PTHR47976">
    <property type="entry name" value="G-TYPE LECTIN S-RECEPTOR-LIKE SERINE/THREONINE-PROTEIN KINASE SD2-5"/>
    <property type="match status" value="1"/>
</dbReference>
<feature type="domain" description="Bulb-type lectin" evidence="5">
    <location>
        <begin position="35"/>
        <end position="158"/>
    </location>
</feature>
<dbReference type="Gene3D" id="2.90.10.10">
    <property type="entry name" value="Bulb-type lectin domain"/>
    <property type="match status" value="1"/>
</dbReference>
<dbReference type="STRING" id="3818.A0A445A272"/>
<evidence type="ECO:0000256" key="4">
    <source>
        <dbReference type="SAM" id="SignalP"/>
    </source>
</evidence>
<dbReference type="InterPro" id="IPR036426">
    <property type="entry name" value="Bulb-type_lectin_dom_sf"/>
</dbReference>
<evidence type="ECO:0000256" key="3">
    <source>
        <dbReference type="ARBA" id="ARBA00023180"/>
    </source>
</evidence>
<dbReference type="InterPro" id="IPR051343">
    <property type="entry name" value="G-type_lectin_kinases/EP1-like"/>
</dbReference>
<dbReference type="GO" id="GO:0048544">
    <property type="term" value="P:recognition of pollen"/>
    <property type="evidence" value="ECO:0007669"/>
    <property type="project" value="InterPro"/>
</dbReference>
<dbReference type="InterPro" id="IPR001480">
    <property type="entry name" value="Bulb-type_lectin_dom"/>
</dbReference>
<dbReference type="SUPFAM" id="SSF51110">
    <property type="entry name" value="alpha-D-mannose-specific plant lectins"/>
    <property type="match status" value="1"/>
</dbReference>
<keyword evidence="1 4" id="KW-0732">Signal</keyword>
<dbReference type="EMBL" id="SDMP01000013">
    <property type="protein sequence ID" value="RYR20488.1"/>
    <property type="molecule type" value="Genomic_DNA"/>
</dbReference>
<sequence length="298" mass="32626">MATISIILVLFLLLILIIANEATPVENIIGLGKSLSANGNNNNSNPSSWLSSSGNFAFGFYPHRDGYALGIWILDPDNTVVWTANRDGLPLSSSSTLQLTPRGLLLRQGTEEEAVAALNITSFSFSNLGKEAASASMLDSGNFKDNNLVSYPIKSLSYPSDAYYATGTNNNAPITTYHLCLDQTTSYLLIRNDTDLRIIFELPFDTSTNYLAAGNKNKNKNNTTIIYRATLDFDGVFRLYAHDIITKDSSIVSTWPDTVCSVKGYCGFNSYCALADENPFCYCLLGFDYLDPNQNTLG</sequence>
<accession>A0A445A272</accession>
<keyword evidence="3" id="KW-0325">Glycoprotein</keyword>
<evidence type="ECO:0000256" key="2">
    <source>
        <dbReference type="ARBA" id="ARBA00023157"/>
    </source>
</evidence>
<organism evidence="6 7">
    <name type="scientific">Arachis hypogaea</name>
    <name type="common">Peanut</name>
    <dbReference type="NCBI Taxonomy" id="3818"/>
    <lineage>
        <taxon>Eukaryota</taxon>
        <taxon>Viridiplantae</taxon>
        <taxon>Streptophyta</taxon>
        <taxon>Embryophyta</taxon>
        <taxon>Tracheophyta</taxon>
        <taxon>Spermatophyta</taxon>
        <taxon>Magnoliopsida</taxon>
        <taxon>eudicotyledons</taxon>
        <taxon>Gunneridae</taxon>
        <taxon>Pentapetalae</taxon>
        <taxon>rosids</taxon>
        <taxon>fabids</taxon>
        <taxon>Fabales</taxon>
        <taxon>Fabaceae</taxon>
        <taxon>Papilionoideae</taxon>
        <taxon>50 kb inversion clade</taxon>
        <taxon>dalbergioids sensu lato</taxon>
        <taxon>Dalbergieae</taxon>
        <taxon>Pterocarpus clade</taxon>
        <taxon>Arachis</taxon>
    </lineage>
</organism>
<comment type="caution">
    <text evidence="6">The sequence shown here is derived from an EMBL/GenBank/DDBJ whole genome shotgun (WGS) entry which is preliminary data.</text>
</comment>
<evidence type="ECO:0000313" key="6">
    <source>
        <dbReference type="EMBL" id="RYR20488.1"/>
    </source>
</evidence>